<evidence type="ECO:0000313" key="4">
    <source>
        <dbReference type="Proteomes" id="UP001153555"/>
    </source>
</evidence>
<dbReference type="OrthoDB" id="663995at2759"/>
<sequence>MGCSTSKLDDEEAVRLCKDRKKFIRQAVEHRTKFASGHMAYIQAMRRVSVALREYLNGDSPRDFFLDPFTTPPKKTGPGFISITTPDSFSVTSCKINYFRSGGNNSSVSFEERPPRSPDTYRVESYTHYGTEGLFGVQTNPMGSSFFEYSPNNGPNYYPPAPPQHSPRASSSQWEFFWNPFSSLDYYGYPTTTGLDQSMMLDDESDGIRQVREEEGIPDLEEETEHEEEIDDCANHRENCTENKFDINHVVVEDASDSSDDKTDGKDEMECGDCVQEVAPQENEIREVERAKSVGQVSKKETVVANCESKEEKPTPGFTVYVNKRPTSMMEVVKDLEDQFTAACDAAMEMSSILEASRAQYSSSSNDLSPMKMLNPVALFRSGSSRSSSSRFMVSASTSRDESYESSSSDFSEESLFSRSHQSTLDRLYAWEKKLYQEVRAGERVRIAYEKKCAQLRNQDVKGMDPSFVDKTRAAIRDLNTQIKVSIHSVEAISRRIETLRDEELEPQLLELVQGLARMWKAMAECHQLQKRTLDEAKILLAGTHSKPAGPWKEYNNTIVSPSGQQRLARSAASLEVELRNWRACFDSWIVAQRSYAQALRGWLVRCLGGNGARRPAVLEGCEGWWGVVEAGREGQVLDGMDFFAAGVGSLVHEKGNNMERRESSGMEVVGPAEAAKEEEIGMRVVCAGMSVAVSAVAEYAMGSAEGYGEVVREWKRSLQESVGGVEEK</sequence>
<dbReference type="Proteomes" id="UP001153555">
    <property type="component" value="Unassembled WGS sequence"/>
</dbReference>
<evidence type="ECO:0000313" key="3">
    <source>
        <dbReference type="EMBL" id="CAA0843050.1"/>
    </source>
</evidence>
<name>A0A9N7P5E8_STRHE</name>
<feature type="domain" description="DUF630" evidence="2">
    <location>
        <begin position="1"/>
        <end position="58"/>
    </location>
</feature>
<dbReference type="InterPro" id="IPR006867">
    <property type="entry name" value="DUF632"/>
</dbReference>
<keyword evidence="4" id="KW-1185">Reference proteome</keyword>
<dbReference type="AlphaFoldDB" id="A0A9N7P5E8"/>
<dbReference type="InterPro" id="IPR006868">
    <property type="entry name" value="DUF630"/>
</dbReference>
<evidence type="ECO:0000259" key="2">
    <source>
        <dbReference type="Pfam" id="PF04783"/>
    </source>
</evidence>
<dbReference type="EMBL" id="CACSLK010034598">
    <property type="protein sequence ID" value="CAA0843050.1"/>
    <property type="molecule type" value="Genomic_DNA"/>
</dbReference>
<dbReference type="PANTHER" id="PTHR21450">
    <property type="entry name" value="PROTEIN ALTERED PHOSPHATE STARVATION RESPONSE 1"/>
    <property type="match status" value="1"/>
</dbReference>
<feature type="domain" description="DUF632" evidence="1">
    <location>
        <begin position="329"/>
        <end position="648"/>
    </location>
</feature>
<gene>
    <name evidence="3" type="ORF">SHERM_08904</name>
</gene>
<proteinExistence type="predicted"/>
<reference evidence="3" key="1">
    <citation type="submission" date="2019-12" db="EMBL/GenBank/DDBJ databases">
        <authorList>
            <person name="Scholes J."/>
        </authorList>
    </citation>
    <scope>NUCLEOTIDE SEQUENCE</scope>
</reference>
<comment type="caution">
    <text evidence="3">The sequence shown here is derived from an EMBL/GenBank/DDBJ whole genome shotgun (WGS) entry which is preliminary data.</text>
</comment>
<dbReference type="PANTHER" id="PTHR21450:SF3">
    <property type="entry name" value="DUF630 FAMILY PROTEIN (DUF630 AND DUF632)"/>
    <property type="match status" value="1"/>
</dbReference>
<accession>A0A9N7P5E8</accession>
<protein>
    <submittedName>
        <fullName evidence="3">Uncharacterized protein</fullName>
    </submittedName>
</protein>
<evidence type="ECO:0000259" key="1">
    <source>
        <dbReference type="Pfam" id="PF04782"/>
    </source>
</evidence>
<organism evidence="3 4">
    <name type="scientific">Striga hermonthica</name>
    <name type="common">Purple witchweed</name>
    <name type="synonym">Buchnera hermonthica</name>
    <dbReference type="NCBI Taxonomy" id="68872"/>
    <lineage>
        <taxon>Eukaryota</taxon>
        <taxon>Viridiplantae</taxon>
        <taxon>Streptophyta</taxon>
        <taxon>Embryophyta</taxon>
        <taxon>Tracheophyta</taxon>
        <taxon>Spermatophyta</taxon>
        <taxon>Magnoliopsida</taxon>
        <taxon>eudicotyledons</taxon>
        <taxon>Gunneridae</taxon>
        <taxon>Pentapetalae</taxon>
        <taxon>asterids</taxon>
        <taxon>lamiids</taxon>
        <taxon>Lamiales</taxon>
        <taxon>Orobanchaceae</taxon>
        <taxon>Buchnereae</taxon>
        <taxon>Striga</taxon>
    </lineage>
</organism>
<dbReference type="Pfam" id="PF04783">
    <property type="entry name" value="DUF630"/>
    <property type="match status" value="1"/>
</dbReference>
<dbReference type="Pfam" id="PF04782">
    <property type="entry name" value="DUF632"/>
    <property type="match status" value="1"/>
</dbReference>